<reference evidence="2 3" key="1">
    <citation type="submission" date="2019-05" db="EMBL/GenBank/DDBJ databases">
        <title>Emergence of the Ug99 lineage of the wheat stem rust pathogen through somatic hybridization.</title>
        <authorList>
            <person name="Li F."/>
            <person name="Upadhyaya N.M."/>
            <person name="Sperschneider J."/>
            <person name="Matny O."/>
            <person name="Nguyen-Phuc H."/>
            <person name="Mago R."/>
            <person name="Raley C."/>
            <person name="Miller M.E."/>
            <person name="Silverstein K.A.T."/>
            <person name="Henningsen E."/>
            <person name="Hirsch C.D."/>
            <person name="Visser B."/>
            <person name="Pretorius Z.A."/>
            <person name="Steffenson B.J."/>
            <person name="Schwessinger B."/>
            <person name="Dodds P.N."/>
            <person name="Figueroa M."/>
        </authorList>
    </citation>
    <scope>NUCLEOTIDE SEQUENCE [LARGE SCALE GENOMIC DNA]</scope>
    <source>
        <strain evidence="2">21-0</strain>
    </source>
</reference>
<dbReference type="AlphaFoldDB" id="A0A5B0MQU1"/>
<sequence>MREFVPAAVAKRLIALDRSKKTSSQLLTHTNGTSDCDVDVRSSHATRPNSAIVSDSHPPAGKMMRNIVQQPQASPGESLINSPPLQLISAHILMLKPPRGSITACFLLSATLLGRLISLSLNVFICLYQFCSPTSSSASHSYEHPHLLSEQAFLCLKSSQASPPYLVRDPIDNSVTRASTSVNLKNRPFFLPSVYVPSPPPDF</sequence>
<dbReference type="EMBL" id="VSWC01000144">
    <property type="protein sequence ID" value="KAA1078488.1"/>
    <property type="molecule type" value="Genomic_DNA"/>
</dbReference>
<protein>
    <submittedName>
        <fullName evidence="2">Uncharacterized protein</fullName>
    </submittedName>
</protein>
<feature type="compositionally biased region" description="Polar residues" evidence="1">
    <location>
        <begin position="43"/>
        <end position="53"/>
    </location>
</feature>
<feature type="region of interest" description="Disordered" evidence="1">
    <location>
        <begin position="40"/>
        <end position="60"/>
    </location>
</feature>
<comment type="caution">
    <text evidence="2">The sequence shown here is derived from an EMBL/GenBank/DDBJ whole genome shotgun (WGS) entry which is preliminary data.</text>
</comment>
<organism evidence="2 3">
    <name type="scientific">Puccinia graminis f. sp. tritici</name>
    <dbReference type="NCBI Taxonomy" id="56615"/>
    <lineage>
        <taxon>Eukaryota</taxon>
        <taxon>Fungi</taxon>
        <taxon>Dikarya</taxon>
        <taxon>Basidiomycota</taxon>
        <taxon>Pucciniomycotina</taxon>
        <taxon>Pucciniomycetes</taxon>
        <taxon>Pucciniales</taxon>
        <taxon>Pucciniaceae</taxon>
        <taxon>Puccinia</taxon>
    </lineage>
</organism>
<keyword evidence="3" id="KW-1185">Reference proteome</keyword>
<evidence type="ECO:0000313" key="3">
    <source>
        <dbReference type="Proteomes" id="UP000324748"/>
    </source>
</evidence>
<proteinExistence type="predicted"/>
<accession>A0A5B0MQU1</accession>
<evidence type="ECO:0000313" key="2">
    <source>
        <dbReference type="EMBL" id="KAA1078488.1"/>
    </source>
</evidence>
<gene>
    <name evidence="2" type="ORF">PGT21_035598</name>
</gene>
<evidence type="ECO:0000256" key="1">
    <source>
        <dbReference type="SAM" id="MobiDB-lite"/>
    </source>
</evidence>
<dbReference type="Proteomes" id="UP000324748">
    <property type="component" value="Unassembled WGS sequence"/>
</dbReference>
<name>A0A5B0MQU1_PUCGR</name>